<dbReference type="SUPFAM" id="SSF51430">
    <property type="entry name" value="NAD(P)-linked oxidoreductase"/>
    <property type="match status" value="1"/>
</dbReference>
<dbReference type="InterPro" id="IPR023210">
    <property type="entry name" value="NADP_OxRdtase_dom"/>
</dbReference>
<dbReference type="Gene3D" id="3.20.20.100">
    <property type="entry name" value="NADP-dependent oxidoreductase domain"/>
    <property type="match status" value="1"/>
</dbReference>
<evidence type="ECO:0000313" key="2">
    <source>
        <dbReference type="EMBL" id="QQQ19601.1"/>
    </source>
</evidence>
<accession>A0ABX7BPW4</accession>
<evidence type="ECO:0000259" key="1">
    <source>
        <dbReference type="Pfam" id="PF00248"/>
    </source>
</evidence>
<proteinExistence type="predicted"/>
<gene>
    <name evidence="2" type="ORF">JIP62_05800</name>
</gene>
<protein>
    <submittedName>
        <fullName evidence="2">Oxidoreductase</fullName>
    </submittedName>
</protein>
<keyword evidence="3" id="KW-1185">Reference proteome</keyword>
<dbReference type="EMBL" id="CP067977">
    <property type="protein sequence ID" value="QQQ19601.1"/>
    <property type="molecule type" value="Genomic_DNA"/>
</dbReference>
<feature type="domain" description="NADP-dependent oxidoreductase" evidence="1">
    <location>
        <begin position="29"/>
        <end position="281"/>
    </location>
</feature>
<dbReference type="RefSeq" id="WP_201103952.1">
    <property type="nucleotide sequence ID" value="NZ_CP067977.1"/>
</dbReference>
<dbReference type="Proteomes" id="UP000595448">
    <property type="component" value="Chromosome"/>
</dbReference>
<dbReference type="Pfam" id="PF00248">
    <property type="entry name" value="Aldo_ket_red"/>
    <property type="match status" value="1"/>
</dbReference>
<sequence length="309" mass="33241">MRYRPFGRSGAAVSAVTLSLNLQALARGPDFARELIYSALEAGINSYHLETADPVLAEIVGGALSHIDRKLVYVTLALGAGDGRRGSQRDFSAEGMTGAIDRALHVSGLRWIDVALLDEPGEHELPQSSLTALKALRATERVRLLGIQGDSEVMDAYVSTGAFDVLATSFHVNSPWQVRSRIRTAREQDMAIFAGGYFPDSLDSERKAAVAHVEPKKKGLFGFVRDPKARPASDPLSGAGTFAFLHRTANWTAEQICLAYALTDPSVSSVLIKANDPERLNLLAMVPERDMPPGVSAQLEMARVATAAA</sequence>
<organism evidence="2 3">
    <name type="scientific">Brevundimonas vitisensis</name>
    <dbReference type="NCBI Taxonomy" id="2800818"/>
    <lineage>
        <taxon>Bacteria</taxon>
        <taxon>Pseudomonadati</taxon>
        <taxon>Pseudomonadota</taxon>
        <taxon>Alphaproteobacteria</taxon>
        <taxon>Caulobacterales</taxon>
        <taxon>Caulobacteraceae</taxon>
        <taxon>Brevundimonas</taxon>
    </lineage>
</organism>
<evidence type="ECO:0000313" key="3">
    <source>
        <dbReference type="Proteomes" id="UP000595448"/>
    </source>
</evidence>
<dbReference type="InterPro" id="IPR036812">
    <property type="entry name" value="NAD(P)_OxRdtase_dom_sf"/>
</dbReference>
<reference evidence="2 3" key="1">
    <citation type="submission" date="2021-01" db="EMBL/GenBank/DDBJ databases">
        <title>Brevundimonas vitis sp. nov., an bacterium isolated from grape (Vitis vinifera).</title>
        <authorList>
            <person name="Jiang L."/>
            <person name="Lee J."/>
        </authorList>
    </citation>
    <scope>NUCLEOTIDE SEQUENCE [LARGE SCALE GENOMIC DNA]</scope>
    <source>
        <strain evidence="2 3">GRTSA-9</strain>
    </source>
</reference>
<name>A0ABX7BPW4_9CAUL</name>